<dbReference type="Gene3D" id="3.20.20.300">
    <property type="entry name" value="Glycoside hydrolase, family 3, N-terminal domain"/>
    <property type="match status" value="1"/>
</dbReference>
<dbReference type="InterPro" id="IPR022956">
    <property type="entry name" value="Beta_hexosaminidase_bac"/>
</dbReference>
<comment type="catalytic activity">
    <reaction evidence="1 10">
        <text>Hydrolysis of terminal non-reducing N-acetyl-D-hexosamine residues in N-acetyl-beta-D-hexosaminides.</text>
        <dbReference type="EC" id="3.2.1.52"/>
    </reaction>
</comment>
<dbReference type="GO" id="GO:0071555">
    <property type="term" value="P:cell wall organization"/>
    <property type="evidence" value="ECO:0007669"/>
    <property type="project" value="UniProtKB-KW"/>
</dbReference>
<evidence type="ECO:0000256" key="3">
    <source>
        <dbReference type="ARBA" id="ARBA00022618"/>
    </source>
</evidence>
<dbReference type="GO" id="GO:0008360">
    <property type="term" value="P:regulation of cell shape"/>
    <property type="evidence" value="ECO:0007669"/>
    <property type="project" value="UniProtKB-KW"/>
</dbReference>
<feature type="binding site" evidence="10">
    <location>
        <begin position="168"/>
        <end position="169"/>
    </location>
    <ligand>
        <name>substrate</name>
    </ligand>
</feature>
<dbReference type="Proteomes" id="UP000886384">
    <property type="component" value="Unassembled WGS sequence"/>
</dbReference>
<keyword evidence="9 10" id="KW-0961">Cell wall biogenesis/degradation</keyword>
<dbReference type="GO" id="GO:0005975">
    <property type="term" value="P:carbohydrate metabolic process"/>
    <property type="evidence" value="ECO:0007669"/>
    <property type="project" value="InterPro"/>
</dbReference>
<comment type="function">
    <text evidence="10">Plays a role in peptidoglycan recycling by cleaving the terminal beta-1,4-linked N-acetylglucosamine (GlcNAc) from peptide-linked peptidoglycan fragments, giving rise to free GlcNAc, anhydro-N-acetylmuramic acid and anhydro-N-acetylmuramic acid-linked peptides.</text>
</comment>
<keyword evidence="7 10" id="KW-0326">Glycosidase</keyword>
<feature type="active site" description="Proton donor/acceptor" evidence="10">
    <location>
        <position position="181"/>
    </location>
</feature>
<dbReference type="AlphaFoldDB" id="A0A7C1ZQX5"/>
<keyword evidence="8 10" id="KW-0131">Cell cycle</keyword>
<dbReference type="PANTHER" id="PTHR30480">
    <property type="entry name" value="BETA-HEXOSAMINIDASE-RELATED"/>
    <property type="match status" value="1"/>
</dbReference>
<dbReference type="SUPFAM" id="SSF51445">
    <property type="entry name" value="(Trans)glycosidases"/>
    <property type="match status" value="1"/>
</dbReference>
<dbReference type="GO" id="GO:0005737">
    <property type="term" value="C:cytoplasm"/>
    <property type="evidence" value="ECO:0007669"/>
    <property type="project" value="UniProtKB-SubCell"/>
</dbReference>
<feature type="binding site" evidence="10">
    <location>
        <position position="138"/>
    </location>
    <ligand>
        <name>substrate</name>
    </ligand>
</feature>
<dbReference type="GO" id="GO:0009254">
    <property type="term" value="P:peptidoglycan turnover"/>
    <property type="evidence" value="ECO:0007669"/>
    <property type="project" value="UniProtKB-UniRule"/>
</dbReference>
<feature type="binding site" evidence="10">
    <location>
        <position position="64"/>
    </location>
    <ligand>
        <name>substrate</name>
    </ligand>
</feature>
<keyword evidence="6 10" id="KW-0573">Peptidoglycan synthesis</keyword>
<dbReference type="NCBIfam" id="NF003740">
    <property type="entry name" value="PRK05337.1"/>
    <property type="match status" value="1"/>
</dbReference>
<evidence type="ECO:0000256" key="10">
    <source>
        <dbReference type="HAMAP-Rule" id="MF_00364"/>
    </source>
</evidence>
<dbReference type="InterPro" id="IPR001764">
    <property type="entry name" value="Glyco_hydro_3_N"/>
</dbReference>
<dbReference type="GO" id="GO:0051301">
    <property type="term" value="P:cell division"/>
    <property type="evidence" value="ECO:0007669"/>
    <property type="project" value="UniProtKB-KW"/>
</dbReference>
<evidence type="ECO:0000256" key="1">
    <source>
        <dbReference type="ARBA" id="ARBA00001231"/>
    </source>
</evidence>
<dbReference type="UniPathway" id="UPA00544"/>
<name>A0A7C1ZQX5_9GAMM</name>
<dbReference type="EMBL" id="DRHY01000128">
    <property type="protein sequence ID" value="HEC73867.1"/>
    <property type="molecule type" value="Genomic_DNA"/>
</dbReference>
<sequence length="348" mass="38788">MALGPLMVDLLGTVLSETEKEMLKHPLVGGVILFTRNYESVEQITTLCNEIHQLRQPHLLISVDHEGGRVQRFRKGFTRLPPVAAIAKDHHQNPKLSLQRAEQTGWLMAAELRSVGVDFSFAPDLDLNYGVSEVIGDRSFHRDPQVVTEIARHYILGMKNAWMSAVGKHFPGHGAVEVDSHLGLPVDHRHIEDMLKADMLPFTLLSNELAGIMPAHIVYEQNDKLPACFSPFWLQEILRDRLQFQGAILSDDLSMEGAAIIGGPLERAEAALSAGCDMVLVCNNPGSVEQVIDGLKVSTDPLRNARLMRLHGRHSTPRNELQQSVQWKQAVQTVMDYAPDPEMELNLI</sequence>
<evidence type="ECO:0000256" key="6">
    <source>
        <dbReference type="ARBA" id="ARBA00022984"/>
    </source>
</evidence>
<dbReference type="Pfam" id="PF00933">
    <property type="entry name" value="Glyco_hydro_3"/>
    <property type="match status" value="1"/>
</dbReference>
<comment type="subcellular location">
    <subcellularLocation>
        <location evidence="10">Cytoplasm</location>
    </subcellularLocation>
</comment>
<accession>A0A7C1ZQX5</accession>
<dbReference type="HAMAP" id="MF_00364">
    <property type="entry name" value="NagZ"/>
    <property type="match status" value="1"/>
</dbReference>
<keyword evidence="5 10" id="KW-0133">Cell shape</keyword>
<dbReference type="InterPro" id="IPR036962">
    <property type="entry name" value="Glyco_hydro_3_N_sf"/>
</dbReference>
<evidence type="ECO:0000313" key="12">
    <source>
        <dbReference type="EMBL" id="HEC73867.1"/>
    </source>
</evidence>
<feature type="site" description="Important for catalytic activity" evidence="10">
    <location>
        <position position="179"/>
    </location>
</feature>
<feature type="active site" description="Nucleophile" evidence="10">
    <location>
        <position position="251"/>
    </location>
</feature>
<organism evidence="12">
    <name type="scientific">Methylophaga aminisulfidivorans</name>
    <dbReference type="NCBI Taxonomy" id="230105"/>
    <lineage>
        <taxon>Bacteria</taxon>
        <taxon>Pseudomonadati</taxon>
        <taxon>Pseudomonadota</taxon>
        <taxon>Gammaproteobacteria</taxon>
        <taxon>Thiotrichales</taxon>
        <taxon>Piscirickettsiaceae</taxon>
        <taxon>Methylophaga</taxon>
    </lineage>
</organism>
<evidence type="ECO:0000256" key="4">
    <source>
        <dbReference type="ARBA" id="ARBA00022801"/>
    </source>
</evidence>
<comment type="similarity">
    <text evidence="10">Belongs to the glycosyl hydrolase 3 family. NagZ subfamily.</text>
</comment>
<dbReference type="GO" id="GO:0004563">
    <property type="term" value="F:beta-N-acetylhexosaminidase activity"/>
    <property type="evidence" value="ECO:0007669"/>
    <property type="project" value="UniProtKB-UniRule"/>
</dbReference>
<dbReference type="GO" id="GO:0009252">
    <property type="term" value="P:peptidoglycan biosynthetic process"/>
    <property type="evidence" value="ECO:0007669"/>
    <property type="project" value="UniProtKB-KW"/>
</dbReference>
<reference evidence="12" key="1">
    <citation type="journal article" date="2020" name="mSystems">
        <title>Genome- and Community-Level Interaction Insights into Carbon Utilization and Element Cycling Functions of Hydrothermarchaeota in Hydrothermal Sediment.</title>
        <authorList>
            <person name="Zhou Z."/>
            <person name="Liu Y."/>
            <person name="Xu W."/>
            <person name="Pan J."/>
            <person name="Luo Z.H."/>
            <person name="Li M."/>
        </authorList>
    </citation>
    <scope>NUCLEOTIDE SEQUENCE [LARGE SCALE GENOMIC DNA]</scope>
    <source>
        <strain evidence="12">HyVt-380</strain>
    </source>
</reference>
<dbReference type="EC" id="3.2.1.52" evidence="10"/>
<gene>
    <name evidence="10 12" type="primary">nagZ</name>
    <name evidence="12" type="ORF">ENI26_05770</name>
</gene>
<comment type="pathway">
    <text evidence="10">Cell wall biogenesis; peptidoglycan recycling.</text>
</comment>
<evidence type="ECO:0000256" key="2">
    <source>
        <dbReference type="ARBA" id="ARBA00022490"/>
    </source>
</evidence>
<protein>
    <recommendedName>
        <fullName evidence="10">Beta-hexosaminidase</fullName>
        <ecNumber evidence="10">3.2.1.52</ecNumber>
    </recommendedName>
    <alternativeName>
        <fullName evidence="10">Beta-N-acetylhexosaminidase</fullName>
    </alternativeName>
    <alternativeName>
        <fullName evidence="10">N-acetyl-beta-glucosaminidase</fullName>
    </alternativeName>
</protein>
<evidence type="ECO:0000259" key="11">
    <source>
        <dbReference type="Pfam" id="PF00933"/>
    </source>
</evidence>
<feature type="binding site" evidence="10">
    <location>
        <position position="72"/>
    </location>
    <ligand>
        <name>substrate</name>
    </ligand>
</feature>
<keyword evidence="3 10" id="KW-0132">Cell division</keyword>
<keyword evidence="4 10" id="KW-0378">Hydrolase</keyword>
<proteinExistence type="inferred from homology"/>
<comment type="caution">
    <text evidence="12">The sequence shown here is derived from an EMBL/GenBank/DDBJ whole genome shotgun (WGS) entry which is preliminary data.</text>
</comment>
<dbReference type="InterPro" id="IPR017853">
    <property type="entry name" value="GH"/>
</dbReference>
<evidence type="ECO:0000256" key="9">
    <source>
        <dbReference type="ARBA" id="ARBA00023316"/>
    </source>
</evidence>
<dbReference type="PANTHER" id="PTHR30480:SF13">
    <property type="entry name" value="BETA-HEXOSAMINIDASE"/>
    <property type="match status" value="1"/>
</dbReference>
<feature type="domain" description="Glycoside hydrolase family 3 N-terminal" evidence="11">
    <location>
        <begin position="15"/>
        <end position="303"/>
    </location>
</feature>
<evidence type="ECO:0000256" key="5">
    <source>
        <dbReference type="ARBA" id="ARBA00022960"/>
    </source>
</evidence>
<evidence type="ECO:0000256" key="8">
    <source>
        <dbReference type="ARBA" id="ARBA00023306"/>
    </source>
</evidence>
<dbReference type="InterPro" id="IPR050226">
    <property type="entry name" value="NagZ_Beta-hexosaminidase"/>
</dbReference>
<evidence type="ECO:0000256" key="7">
    <source>
        <dbReference type="ARBA" id="ARBA00023295"/>
    </source>
</evidence>
<keyword evidence="2 10" id="KW-0963">Cytoplasm</keyword>